<dbReference type="InterPro" id="IPR002596">
    <property type="entry name" value="Plasmid_parti"/>
</dbReference>
<feature type="domain" description="Plasmid partition protein putative C-terminal" evidence="2">
    <location>
        <begin position="129"/>
        <end position="180"/>
    </location>
</feature>
<geneLocation type="plasmid" evidence="3 4">
    <name>lpJ</name>
</geneLocation>
<gene>
    <name evidence="3" type="ORF">N187_J11</name>
</gene>
<reference evidence="3" key="1">
    <citation type="submission" date="2016-02" db="EMBL/GenBank/DDBJ databases">
        <title>Genome of the avian spirochetosis agent Borrelia anserina Es.</title>
        <authorList>
            <person name="Elbir H."/>
            <person name="Sitlani P."/>
            <person name="Bergstroem S."/>
            <person name="Barbour A.G."/>
        </authorList>
    </citation>
    <scope>NUCLEOTIDE SEQUENCE [LARGE SCALE GENOMIC DNA]</scope>
    <source>
        <strain evidence="3">Es</strain>
        <plasmid evidence="3">lpJ</plasmid>
    </source>
</reference>
<organism evidence="3 4">
    <name type="scientific">Borrelia anserina Es</name>
    <dbReference type="NCBI Taxonomy" id="1365188"/>
    <lineage>
        <taxon>Bacteria</taxon>
        <taxon>Pseudomonadati</taxon>
        <taxon>Spirochaetota</taxon>
        <taxon>Spirochaetia</taxon>
        <taxon>Spirochaetales</taxon>
        <taxon>Borreliaceae</taxon>
        <taxon>Borrelia</taxon>
    </lineage>
</organism>
<dbReference type="Proteomes" id="UP000185502">
    <property type="component" value="Plasmid lpJ"/>
</dbReference>
<evidence type="ECO:0000259" key="2">
    <source>
        <dbReference type="Pfam" id="PF25882"/>
    </source>
</evidence>
<proteinExistence type="predicted"/>
<feature type="domain" description="Plasmid partition protein putative N-terminal" evidence="1">
    <location>
        <begin position="21"/>
        <end position="123"/>
    </location>
</feature>
<name>A0ABM6FVY0_BORAN</name>
<protein>
    <submittedName>
        <fullName evidence="3">PF-49-type protein</fullName>
    </submittedName>
</protein>
<evidence type="ECO:0000259" key="1">
    <source>
        <dbReference type="Pfam" id="PF01672"/>
    </source>
</evidence>
<dbReference type="Pfam" id="PF01672">
    <property type="entry name" value="Plasmid_parti_N"/>
    <property type="match status" value="1"/>
</dbReference>
<dbReference type="InterPro" id="IPR058550">
    <property type="entry name" value="Plasmid_parti_N"/>
</dbReference>
<keyword evidence="3" id="KW-0614">Plasmid</keyword>
<evidence type="ECO:0000313" key="3">
    <source>
        <dbReference type="EMBL" id="APR65435.1"/>
    </source>
</evidence>
<dbReference type="EMBL" id="CP014605">
    <property type="protein sequence ID" value="APR65435.1"/>
    <property type="molecule type" value="Genomic_DNA"/>
</dbReference>
<evidence type="ECO:0000313" key="4">
    <source>
        <dbReference type="Proteomes" id="UP000185502"/>
    </source>
</evidence>
<dbReference type="Pfam" id="PF25882">
    <property type="entry name" value="Plasmid_parti_C"/>
    <property type="match status" value="1"/>
</dbReference>
<dbReference type="NCBIfam" id="NF033725">
    <property type="entry name" value="borfam_49"/>
    <property type="match status" value="1"/>
</dbReference>
<sequence>MGTIILNNRILDSKKDINSAKLRKDLVRYSELKEKLKQNFRKEIYYKVATIRILKEIKDNEYYKMDGYNNFDSFIKNYKLAKTQVYAYLRLANAIEEGLLEEQYIIENGINNSLSLIKNQESKTVKKSKQNPIKPLRFQLGNRDSYDFYKKNAKFTSFLMDKIFKDKKDLLEEIMKEYKEFEGKG</sequence>
<accession>A0ABM6FVY0</accession>
<dbReference type="InterPro" id="IPR058551">
    <property type="entry name" value="Plasmid_parti_C"/>
</dbReference>
<keyword evidence="4" id="KW-1185">Reference proteome</keyword>
<dbReference type="RefSeq" id="WP_041178749.1">
    <property type="nucleotide sequence ID" value="NZ_CP014605.1"/>
</dbReference>